<dbReference type="InterPro" id="IPR021844">
    <property type="entry name" value="Integr_conj_element_PFL4704"/>
</dbReference>
<feature type="region of interest" description="Disordered" evidence="1">
    <location>
        <begin position="1"/>
        <end position="23"/>
    </location>
</feature>
<accession>A0AAI8ESW9</accession>
<name>A0AAI8ESW9_XANAC</name>
<dbReference type="EMBL" id="AE008923">
    <property type="protein sequence ID" value="AAM37125.1"/>
    <property type="molecule type" value="Genomic_DNA"/>
</dbReference>
<feature type="compositionally biased region" description="Basic residues" evidence="1">
    <location>
        <begin position="1"/>
        <end position="12"/>
    </location>
</feature>
<feature type="region of interest" description="Disordered" evidence="1">
    <location>
        <begin position="497"/>
        <end position="527"/>
    </location>
</feature>
<gene>
    <name evidence="2" type="ordered locus">XAC2272</name>
</gene>
<dbReference type="AlphaFoldDB" id="A0AAI8ESW9"/>
<dbReference type="NCBIfam" id="TIGR03749">
    <property type="entry name" value="conj_TIGR03749"/>
    <property type="match status" value="1"/>
</dbReference>
<feature type="region of interest" description="Disordered" evidence="1">
    <location>
        <begin position="178"/>
        <end position="198"/>
    </location>
</feature>
<feature type="compositionally biased region" description="Pro residues" evidence="1">
    <location>
        <begin position="510"/>
        <end position="527"/>
    </location>
</feature>
<proteinExistence type="predicted"/>
<sequence length="527" mass="56926">MERAAPPHHPRTARSALGQHPQVVGRAAGERIRLHALRLSAAQPLADEWRGGLSAQPARPVGLPHALLPGPAAAGLRDAPQQRRAATARAWPLRDSRPRLRRRPIDARQGAVRARLGRHPRRQRRRVLRRRAGQAGVGTVSAQGRAPRCRCRAQPLRPGTGLLQRHAAAHLRSHALSRADDARHTGRSTRGLARSHAMKRTHPSTPLLAFALWATLWLGDTPTAHAVQILRWERMPLAVPMRVGEERVVFIDRNVRVGVPNAIADRLRVQSAGGAIYLKASEAIEPTRLQLQDADSGALVLIDIAAEPAQDGQAPLAPVRIAFGDAPGPRYGAGDRASDTDTGYDGQPADALSPDASQRLRHETPVAVVLTRYAAQSLYAPLRTVESARGVTPARLRRGLDLDTLAPALPVRAQALAAWRLDDQWVTAIRLTNTSPRWVDLDPRMLIGDFVAATFQHPGLGPAGDATDTTVLYLVTRGRGLGEALLPRISRIDEARNLPAPATEHSTEPAPVPAVAPQPPSGAPHEK</sequence>
<evidence type="ECO:0000313" key="2">
    <source>
        <dbReference type="EMBL" id="AAM37125.1"/>
    </source>
</evidence>
<organism evidence="2 3">
    <name type="scientific">Xanthomonas axonopodis pv. citri (strain 306)</name>
    <dbReference type="NCBI Taxonomy" id="190486"/>
    <lineage>
        <taxon>Bacteria</taxon>
        <taxon>Pseudomonadati</taxon>
        <taxon>Pseudomonadota</taxon>
        <taxon>Gammaproteobacteria</taxon>
        <taxon>Lysobacterales</taxon>
        <taxon>Lysobacteraceae</taxon>
        <taxon>Xanthomonas</taxon>
    </lineage>
</organism>
<dbReference type="KEGG" id="xac:XAC2272"/>
<protein>
    <recommendedName>
        <fullName evidence="4">Secreted protein</fullName>
    </recommendedName>
</protein>
<evidence type="ECO:0008006" key="4">
    <source>
        <dbReference type="Google" id="ProtNLM"/>
    </source>
</evidence>
<reference evidence="2 3" key="1">
    <citation type="journal article" date="2002" name="Nature">
        <title>Comparison of the genomes of two Xanthomonas pathogens with differing host specificities.</title>
        <authorList>
            <person name="da Silva A.C."/>
            <person name="Ferro J.A."/>
            <person name="Reinach F.C."/>
            <person name="Farah C.S."/>
            <person name="Furlan L.R."/>
            <person name="Quaggio R.B."/>
            <person name="Monteiro-Vitorello C.B."/>
            <person name="Van Sluys M.A."/>
            <person name="Almeida N.F."/>
            <person name="Alves L.M."/>
            <person name="do Amaral A.M."/>
            <person name="Bertolini M.C."/>
            <person name="Camargo L.E."/>
            <person name="Camarotte G."/>
            <person name="Cannavan F."/>
            <person name="Cardozo J."/>
            <person name="Chambergo F."/>
            <person name="Ciapina L.P."/>
            <person name="Cicarelli R.M."/>
            <person name="Coutinho L.L."/>
            <person name="Cursino-Santos J.R."/>
            <person name="El-Dorry H."/>
            <person name="Faria J.B."/>
            <person name="Ferreira A.J."/>
            <person name="Ferreira R.C."/>
            <person name="Ferro M.I."/>
            <person name="Formighieri E.F."/>
            <person name="Franco M.C."/>
            <person name="Greggio C.C."/>
            <person name="Gruber A."/>
            <person name="Katsuyama A.M."/>
            <person name="Kishi L.T."/>
            <person name="Leite R.P."/>
            <person name="Lemos E.G."/>
            <person name="Lemos M.V."/>
            <person name="Locali E.C."/>
            <person name="Machado M.A."/>
            <person name="Madeira A.M."/>
            <person name="Martinez-Rossi N.M."/>
            <person name="Martins E.C."/>
            <person name="Meidanis J."/>
            <person name="Menck C.F."/>
            <person name="Miyaki C.Y."/>
            <person name="Moon D.H."/>
            <person name="Moreira L.M."/>
            <person name="Novo M.T."/>
            <person name="Okura V.K."/>
            <person name="Oliveira M.C."/>
            <person name="Oliveira V.R."/>
            <person name="Pereira H.A."/>
            <person name="Rossi A."/>
            <person name="Sena J.A."/>
            <person name="Silva C."/>
            <person name="de Souza R.F."/>
            <person name="Spinola L.A."/>
            <person name="Takita M.A."/>
            <person name="Tamura R.E."/>
            <person name="Teixeira E.C."/>
            <person name="Tezza R.I."/>
            <person name="Trindade dos Santos M."/>
            <person name="Truffi D."/>
            <person name="Tsai S.M."/>
            <person name="White F.F."/>
            <person name="Setubal J.C."/>
            <person name="Kitajima J.P."/>
        </authorList>
    </citation>
    <scope>NUCLEOTIDE SEQUENCE [LARGE SCALE GENOMIC DNA]</scope>
    <source>
        <strain evidence="2 3">306</strain>
    </source>
</reference>
<dbReference type="Proteomes" id="UP000000576">
    <property type="component" value="Chromosome"/>
</dbReference>
<feature type="compositionally biased region" description="Basic residues" evidence="1">
    <location>
        <begin position="115"/>
        <end position="132"/>
    </location>
</feature>
<feature type="region of interest" description="Disordered" evidence="1">
    <location>
        <begin position="328"/>
        <end position="358"/>
    </location>
</feature>
<evidence type="ECO:0000313" key="3">
    <source>
        <dbReference type="Proteomes" id="UP000000576"/>
    </source>
</evidence>
<evidence type="ECO:0000256" key="1">
    <source>
        <dbReference type="SAM" id="MobiDB-lite"/>
    </source>
</evidence>
<dbReference type="Pfam" id="PF11920">
    <property type="entry name" value="DUF3438"/>
    <property type="match status" value="1"/>
</dbReference>
<feature type="region of interest" description="Disordered" evidence="1">
    <location>
        <begin position="112"/>
        <end position="141"/>
    </location>
</feature>